<name>A0AAP0IIG2_9MAGN</name>
<dbReference type="InterPro" id="IPR044661">
    <property type="entry name" value="MED15a/b/c-like"/>
</dbReference>
<dbReference type="Proteomes" id="UP001417504">
    <property type="component" value="Unassembled WGS sequence"/>
</dbReference>
<accession>A0AAP0IIG2</accession>
<feature type="region of interest" description="Disordered" evidence="3">
    <location>
        <begin position="1"/>
        <end position="23"/>
    </location>
</feature>
<proteinExistence type="predicted"/>
<evidence type="ECO:0000256" key="3">
    <source>
        <dbReference type="SAM" id="MobiDB-lite"/>
    </source>
</evidence>
<keyword evidence="6" id="KW-1185">Reference proteome</keyword>
<keyword evidence="2" id="KW-0539">Nucleus</keyword>
<dbReference type="Pfam" id="PF16987">
    <property type="entry name" value="KIX_2"/>
    <property type="match status" value="1"/>
</dbReference>
<dbReference type="GO" id="GO:0005634">
    <property type="term" value="C:nucleus"/>
    <property type="evidence" value="ECO:0007669"/>
    <property type="project" value="UniProtKB-SubCell"/>
</dbReference>
<comment type="caution">
    <text evidence="5">The sequence shown here is derived from an EMBL/GenBank/DDBJ whole genome shotgun (WGS) entry which is preliminary data.</text>
</comment>
<evidence type="ECO:0000256" key="2">
    <source>
        <dbReference type="ARBA" id="ARBA00023242"/>
    </source>
</evidence>
<evidence type="ECO:0000259" key="4">
    <source>
        <dbReference type="Pfam" id="PF16987"/>
    </source>
</evidence>
<dbReference type="AlphaFoldDB" id="A0AAP0IIG2"/>
<dbReference type="PANTHER" id="PTHR33137:SF4">
    <property type="entry name" value="MEDIATOR OF RNA POLYMERASE II TRANSCRIPTION SUBUNIT 15A-RELATED"/>
    <property type="match status" value="1"/>
</dbReference>
<dbReference type="GO" id="GO:0003713">
    <property type="term" value="F:transcription coactivator activity"/>
    <property type="evidence" value="ECO:0007669"/>
    <property type="project" value="InterPro"/>
</dbReference>
<dbReference type="EMBL" id="JBBNAE010000006">
    <property type="protein sequence ID" value="KAK9116129.1"/>
    <property type="molecule type" value="Genomic_DNA"/>
</dbReference>
<dbReference type="GO" id="GO:0031490">
    <property type="term" value="F:chromatin DNA binding"/>
    <property type="evidence" value="ECO:0007669"/>
    <property type="project" value="InterPro"/>
</dbReference>
<dbReference type="FunFam" id="1.10.246.20:FF:000003">
    <property type="entry name" value="Mediator of RNA polymerase II transcription subunit 15a"/>
    <property type="match status" value="1"/>
</dbReference>
<sequence length="107" mass="12177">MRMVSRRSERVEPPPPHFPNWRAQLDPASRSRIINKIMETLRRHLPISGPEGLIELQKIAVRFEEKIFDSASSQTDYLRKLSLKMLTMETKSQSTGGHNSSQASSAT</sequence>
<organism evidence="5 6">
    <name type="scientific">Stephania japonica</name>
    <dbReference type="NCBI Taxonomy" id="461633"/>
    <lineage>
        <taxon>Eukaryota</taxon>
        <taxon>Viridiplantae</taxon>
        <taxon>Streptophyta</taxon>
        <taxon>Embryophyta</taxon>
        <taxon>Tracheophyta</taxon>
        <taxon>Spermatophyta</taxon>
        <taxon>Magnoliopsida</taxon>
        <taxon>Ranunculales</taxon>
        <taxon>Menispermaceae</taxon>
        <taxon>Menispermoideae</taxon>
        <taxon>Cissampelideae</taxon>
        <taxon>Stephania</taxon>
    </lineage>
</organism>
<comment type="subcellular location">
    <subcellularLocation>
        <location evidence="1">Nucleus</location>
    </subcellularLocation>
</comment>
<protein>
    <recommendedName>
        <fullName evidence="4">Mediator complex subunit 15 KIX domain-containing protein</fullName>
    </recommendedName>
</protein>
<evidence type="ECO:0000313" key="5">
    <source>
        <dbReference type="EMBL" id="KAK9116129.1"/>
    </source>
</evidence>
<feature type="compositionally biased region" description="Basic and acidic residues" evidence="3">
    <location>
        <begin position="1"/>
        <end position="12"/>
    </location>
</feature>
<dbReference type="SUPFAM" id="SSF47040">
    <property type="entry name" value="Kix domain of CBP (creb binding protein)"/>
    <property type="match status" value="1"/>
</dbReference>
<reference evidence="5 6" key="1">
    <citation type="submission" date="2024-01" db="EMBL/GenBank/DDBJ databases">
        <title>Genome assemblies of Stephania.</title>
        <authorList>
            <person name="Yang L."/>
        </authorList>
    </citation>
    <scope>NUCLEOTIDE SEQUENCE [LARGE SCALE GENOMIC DNA]</scope>
    <source>
        <strain evidence="5">QJT</strain>
        <tissue evidence="5">Leaf</tissue>
    </source>
</reference>
<evidence type="ECO:0000256" key="1">
    <source>
        <dbReference type="ARBA" id="ARBA00004123"/>
    </source>
</evidence>
<dbReference type="InterPro" id="IPR036529">
    <property type="entry name" value="KIX_dom_sf"/>
</dbReference>
<feature type="domain" description="Mediator complex subunit 15 KIX" evidence="4">
    <location>
        <begin position="20"/>
        <end position="95"/>
    </location>
</feature>
<gene>
    <name evidence="5" type="ORF">Sjap_015076</name>
</gene>
<dbReference type="PANTHER" id="PTHR33137">
    <property type="entry name" value="MEDIATOR OF RNA POLYMERASE II TRANSCRIPTION SUBUNIT 15A-RELATED"/>
    <property type="match status" value="1"/>
</dbReference>
<evidence type="ECO:0000313" key="6">
    <source>
        <dbReference type="Proteomes" id="UP001417504"/>
    </source>
</evidence>
<dbReference type="Gene3D" id="1.10.246.20">
    <property type="entry name" value="Coactivator CBP, KIX domain"/>
    <property type="match status" value="1"/>
</dbReference>
<dbReference type="InterPro" id="IPR036546">
    <property type="entry name" value="MED15_KIX"/>
</dbReference>